<dbReference type="RefSeq" id="WP_095094485.1">
    <property type="nucleotide sequence ID" value="NZ_JACONW010000086.1"/>
</dbReference>
<dbReference type="Proteomes" id="UP000651852">
    <property type="component" value="Unassembled WGS sequence"/>
</dbReference>
<keyword evidence="3" id="KW-1185">Reference proteome</keyword>
<name>A0ABR7B2X8_9PSED</name>
<feature type="signal peptide" evidence="1">
    <location>
        <begin position="1"/>
        <end position="22"/>
    </location>
</feature>
<evidence type="ECO:0000313" key="2">
    <source>
        <dbReference type="EMBL" id="MBC3951536.1"/>
    </source>
</evidence>
<gene>
    <name evidence="2" type="ORF">H8S59_17340</name>
</gene>
<comment type="caution">
    <text evidence="2">The sequence shown here is derived from an EMBL/GenBank/DDBJ whole genome shotgun (WGS) entry which is preliminary data.</text>
</comment>
<reference evidence="2 3" key="1">
    <citation type="submission" date="2020-08" db="EMBL/GenBank/DDBJ databases">
        <title>Putative novel bacterial strains isolated from necrotic wheat leaf tissues caused by Xanthomonas translucens.</title>
        <authorList>
            <person name="Tambong J.T."/>
        </authorList>
    </citation>
    <scope>NUCLEOTIDE SEQUENCE [LARGE SCALE GENOMIC DNA]</scope>
    <source>
        <strain evidence="2 3">DOAB 1069</strain>
    </source>
</reference>
<dbReference type="Pfam" id="PF09498">
    <property type="entry name" value="DUF2388"/>
    <property type="match status" value="1"/>
</dbReference>
<evidence type="ECO:0000313" key="3">
    <source>
        <dbReference type="Proteomes" id="UP000651852"/>
    </source>
</evidence>
<organism evidence="2 3">
    <name type="scientific">Pseudomonas folii</name>
    <dbReference type="NCBI Taxonomy" id="2762593"/>
    <lineage>
        <taxon>Bacteria</taxon>
        <taxon>Pseudomonadati</taxon>
        <taxon>Pseudomonadota</taxon>
        <taxon>Gammaproteobacteria</taxon>
        <taxon>Pseudomonadales</taxon>
        <taxon>Pseudomonadaceae</taxon>
        <taxon>Pseudomonas</taxon>
    </lineage>
</organism>
<sequence>MRLKLALATLAALSLPMGSAMADSFWRNVLTSGATTGSSYLTSKDNKQIVATQDDASSFIASGGSIRGPHLESAIADVRAANPDLKASDMELATAILYRNLPTDR</sequence>
<keyword evidence="1" id="KW-0732">Signal</keyword>
<protein>
    <submittedName>
        <fullName evidence="2">DUF2388 domain-containing protein</fullName>
    </submittedName>
</protein>
<evidence type="ECO:0000256" key="1">
    <source>
        <dbReference type="SAM" id="SignalP"/>
    </source>
</evidence>
<feature type="chain" id="PRO_5046225563" evidence="1">
    <location>
        <begin position="23"/>
        <end position="105"/>
    </location>
</feature>
<dbReference type="EMBL" id="JACONW010000086">
    <property type="protein sequence ID" value="MBC3951536.1"/>
    <property type="molecule type" value="Genomic_DNA"/>
</dbReference>
<accession>A0ABR7B2X8</accession>
<dbReference type="InterPro" id="IPR012661">
    <property type="entry name" value="CHP02448"/>
</dbReference>
<proteinExistence type="predicted"/>
<dbReference type="NCBIfam" id="TIGR02448">
    <property type="entry name" value="conserverd hypothetical protein"/>
    <property type="match status" value="1"/>
</dbReference>